<dbReference type="EMBL" id="BMAO01019975">
    <property type="protein sequence ID" value="GFQ64223.1"/>
    <property type="molecule type" value="Genomic_DNA"/>
</dbReference>
<keyword evidence="2" id="KW-1185">Reference proteome</keyword>
<dbReference type="OrthoDB" id="6420373at2759"/>
<proteinExistence type="predicted"/>
<sequence>MDRLTRHRESVFQWFKRFLEGRESMEDEHHSGKVVDEQNATANVYRVRKLLLQGSPFVRPNNGERIESSLLNRLNNIGAGFW</sequence>
<organism evidence="1 2">
    <name type="scientific">Trichonephila clavata</name>
    <name type="common">Joro spider</name>
    <name type="synonym">Nephila clavata</name>
    <dbReference type="NCBI Taxonomy" id="2740835"/>
    <lineage>
        <taxon>Eukaryota</taxon>
        <taxon>Metazoa</taxon>
        <taxon>Ecdysozoa</taxon>
        <taxon>Arthropoda</taxon>
        <taxon>Chelicerata</taxon>
        <taxon>Arachnida</taxon>
        <taxon>Araneae</taxon>
        <taxon>Araneomorphae</taxon>
        <taxon>Entelegynae</taxon>
        <taxon>Araneoidea</taxon>
        <taxon>Nephilidae</taxon>
        <taxon>Trichonephila</taxon>
    </lineage>
</organism>
<dbReference type="Proteomes" id="UP000887116">
    <property type="component" value="Unassembled WGS sequence"/>
</dbReference>
<name>A0A8X6EWQ4_TRICU</name>
<dbReference type="AlphaFoldDB" id="A0A8X6EWQ4"/>
<evidence type="ECO:0000313" key="2">
    <source>
        <dbReference type="Proteomes" id="UP000887116"/>
    </source>
</evidence>
<protein>
    <submittedName>
        <fullName evidence="1">Uncharacterized protein</fullName>
    </submittedName>
</protein>
<reference evidence="1" key="1">
    <citation type="submission" date="2020-07" db="EMBL/GenBank/DDBJ databases">
        <title>Multicomponent nature underlies the extraordinary mechanical properties of spider dragline silk.</title>
        <authorList>
            <person name="Kono N."/>
            <person name="Nakamura H."/>
            <person name="Mori M."/>
            <person name="Yoshida Y."/>
            <person name="Ohtoshi R."/>
            <person name="Malay A.D."/>
            <person name="Moran D.A.P."/>
            <person name="Tomita M."/>
            <person name="Numata K."/>
            <person name="Arakawa K."/>
        </authorList>
    </citation>
    <scope>NUCLEOTIDE SEQUENCE</scope>
</reference>
<gene>
    <name evidence="1" type="ORF">TNCT_208811</name>
</gene>
<comment type="caution">
    <text evidence="1">The sequence shown here is derived from an EMBL/GenBank/DDBJ whole genome shotgun (WGS) entry which is preliminary data.</text>
</comment>
<evidence type="ECO:0000313" key="1">
    <source>
        <dbReference type="EMBL" id="GFQ64223.1"/>
    </source>
</evidence>
<accession>A0A8X6EWQ4</accession>